<dbReference type="EMBL" id="JBHSKX010000001">
    <property type="protein sequence ID" value="MFC5365326.1"/>
    <property type="molecule type" value="Genomic_DNA"/>
</dbReference>
<dbReference type="CDD" id="cd06061">
    <property type="entry name" value="PurM-like1"/>
    <property type="match status" value="1"/>
</dbReference>
<dbReference type="AlphaFoldDB" id="A0ABD5R5K6"/>
<comment type="caution">
    <text evidence="4">The sequence shown here is derived from an EMBL/GenBank/DDBJ whole genome shotgun (WGS) entry which is preliminary data.</text>
</comment>
<protein>
    <submittedName>
        <fullName evidence="4">AIR synthase family protein</fullName>
    </submittedName>
</protein>
<dbReference type="InterPro" id="IPR010918">
    <property type="entry name" value="PurM-like_C_dom"/>
</dbReference>
<feature type="domain" description="PurM-like N-terminal" evidence="2">
    <location>
        <begin position="36"/>
        <end position="130"/>
    </location>
</feature>
<feature type="domain" description="PurM-like C-terminal" evidence="3">
    <location>
        <begin position="157"/>
        <end position="312"/>
    </location>
</feature>
<dbReference type="InterPro" id="IPR036676">
    <property type="entry name" value="PurM-like_C_sf"/>
</dbReference>
<dbReference type="PANTHER" id="PTHR30303:SF4">
    <property type="entry name" value="HYDROGENASE EXPRESSION_FORMATION PROTEIN HYPE"/>
    <property type="match status" value="1"/>
</dbReference>
<organism evidence="4 5">
    <name type="scientific">Salinirubrum litoreum</name>
    <dbReference type="NCBI Taxonomy" id="1126234"/>
    <lineage>
        <taxon>Archaea</taxon>
        <taxon>Methanobacteriati</taxon>
        <taxon>Methanobacteriota</taxon>
        <taxon>Stenosarchaea group</taxon>
        <taxon>Halobacteria</taxon>
        <taxon>Halobacteriales</taxon>
        <taxon>Haloferacaceae</taxon>
        <taxon>Salinirubrum</taxon>
    </lineage>
</organism>
<dbReference type="Proteomes" id="UP001596201">
    <property type="component" value="Unassembled WGS sequence"/>
</dbReference>
<dbReference type="RefSeq" id="WP_227229379.1">
    <property type="nucleotide sequence ID" value="NZ_JAJCVJ010000001.1"/>
</dbReference>
<dbReference type="InterPro" id="IPR016188">
    <property type="entry name" value="PurM-like_N"/>
</dbReference>
<gene>
    <name evidence="4" type="ORF">ACFPJ5_00125</name>
</gene>
<keyword evidence="5" id="KW-1185">Reference proteome</keyword>
<dbReference type="PIRSF" id="PIRSF005644">
    <property type="entry name" value="Hdrgns_mtr_HypE"/>
    <property type="match status" value="1"/>
</dbReference>
<proteinExistence type="inferred from homology"/>
<comment type="similarity">
    <text evidence="1">Belongs to the HypE family.</text>
</comment>
<dbReference type="Gene3D" id="3.90.650.10">
    <property type="entry name" value="PurM-like C-terminal domain"/>
    <property type="match status" value="1"/>
</dbReference>
<reference evidence="4 5" key="1">
    <citation type="journal article" date="2019" name="Int. J. Syst. Evol. Microbiol.">
        <title>The Global Catalogue of Microorganisms (GCM) 10K type strain sequencing project: providing services to taxonomists for standard genome sequencing and annotation.</title>
        <authorList>
            <consortium name="The Broad Institute Genomics Platform"/>
            <consortium name="The Broad Institute Genome Sequencing Center for Infectious Disease"/>
            <person name="Wu L."/>
            <person name="Ma J."/>
        </authorList>
    </citation>
    <scope>NUCLEOTIDE SEQUENCE [LARGE SCALE GENOMIC DNA]</scope>
    <source>
        <strain evidence="4 5">CGMCC 1.12237</strain>
    </source>
</reference>
<dbReference type="SUPFAM" id="SSF55326">
    <property type="entry name" value="PurM N-terminal domain-like"/>
    <property type="match status" value="1"/>
</dbReference>
<dbReference type="Pfam" id="PF00586">
    <property type="entry name" value="AIRS"/>
    <property type="match status" value="1"/>
</dbReference>
<evidence type="ECO:0000313" key="4">
    <source>
        <dbReference type="EMBL" id="MFC5365326.1"/>
    </source>
</evidence>
<evidence type="ECO:0000256" key="1">
    <source>
        <dbReference type="ARBA" id="ARBA00006243"/>
    </source>
</evidence>
<evidence type="ECO:0000313" key="5">
    <source>
        <dbReference type="Proteomes" id="UP001596201"/>
    </source>
</evidence>
<evidence type="ECO:0000259" key="2">
    <source>
        <dbReference type="Pfam" id="PF00586"/>
    </source>
</evidence>
<dbReference type="InterPro" id="IPR011854">
    <property type="entry name" value="HypE"/>
</dbReference>
<accession>A0ABD5R5K6</accession>
<evidence type="ECO:0000259" key="3">
    <source>
        <dbReference type="Pfam" id="PF02769"/>
    </source>
</evidence>
<dbReference type="PANTHER" id="PTHR30303">
    <property type="entry name" value="HYDROGENASE ISOENZYMES FORMATION PROTEIN HYPE"/>
    <property type="match status" value="1"/>
</dbReference>
<dbReference type="InterPro" id="IPR036921">
    <property type="entry name" value="PurM-like_N_sf"/>
</dbReference>
<name>A0ABD5R5K6_9EURY</name>
<dbReference type="SUPFAM" id="SSF56042">
    <property type="entry name" value="PurM C-terminal domain-like"/>
    <property type="match status" value="1"/>
</dbReference>
<sequence>MPRTGKISETFFREYVAERLGATRDDVRRGPKHGVDFGVIDAGDAAVAVATDPVSILPSLGFERAGRFAVQVPIADVAVSGLDPSHLAVSFSLPPEMTDDQFAAVWRAFDAECADLGISVVTGHTARYEGCSFPWVGAVTVLAVGDPDDIVYPDGARPGDDLLVTKGPAVESAGLLTTLFPEEVDLDPETLAVAQSRLDDTDAIRDALTASAAGGVTAMHDATEGGLLGAFHEMAHAAGVRLVIDSDRVPIMPGVLDACEALRMDPWRATTAGTLLLAVDPADTDSVVSALESRGTPVGVVGRVEDGSGVVLDGEATTVPEGDSSWPVYERLLSSRD</sequence>
<dbReference type="Gene3D" id="3.30.1330.10">
    <property type="entry name" value="PurM-like, N-terminal domain"/>
    <property type="match status" value="1"/>
</dbReference>
<dbReference type="Pfam" id="PF02769">
    <property type="entry name" value="AIRS_C"/>
    <property type="match status" value="1"/>
</dbReference>